<dbReference type="KEGG" id="mmag:MMAD_48760"/>
<name>A0A7I7XMX8_9MYCO</name>
<dbReference type="AlphaFoldDB" id="A0A7I7XMX8"/>
<keyword evidence="2" id="KW-1185">Reference proteome</keyword>
<dbReference type="SUPFAM" id="SSF56281">
    <property type="entry name" value="Metallo-hydrolase/oxidoreductase"/>
    <property type="match status" value="1"/>
</dbReference>
<dbReference type="PANTHER" id="PTHR43546">
    <property type="entry name" value="UPF0173 METAL-DEPENDENT HYDROLASE MJ1163-RELATED"/>
    <property type="match status" value="1"/>
</dbReference>
<dbReference type="GO" id="GO:0016787">
    <property type="term" value="F:hydrolase activity"/>
    <property type="evidence" value="ECO:0007669"/>
    <property type="project" value="UniProtKB-KW"/>
</dbReference>
<dbReference type="InterPro" id="IPR050114">
    <property type="entry name" value="UPF0173_UPF0282_UlaG_hydrolase"/>
</dbReference>
<proteinExistence type="predicted"/>
<reference evidence="1 2" key="1">
    <citation type="journal article" date="2019" name="Emerg. Microbes Infect.">
        <title>Comprehensive subspecies identification of 175 nontuberculous mycobacteria species based on 7547 genomic profiles.</title>
        <authorList>
            <person name="Matsumoto Y."/>
            <person name="Kinjo T."/>
            <person name="Motooka D."/>
            <person name="Nabeya D."/>
            <person name="Jung N."/>
            <person name="Uechi K."/>
            <person name="Horii T."/>
            <person name="Iida T."/>
            <person name="Fujita J."/>
            <person name="Nakamura S."/>
        </authorList>
    </citation>
    <scope>NUCLEOTIDE SEQUENCE [LARGE SCALE GENOMIC DNA]</scope>
    <source>
        <strain evidence="1 2">JCM 13574</strain>
    </source>
</reference>
<dbReference type="EMBL" id="AP022610">
    <property type="protein sequence ID" value="BBZ30581.1"/>
    <property type="molecule type" value="Genomic_DNA"/>
</dbReference>
<evidence type="ECO:0000313" key="1">
    <source>
        <dbReference type="EMBL" id="BBZ30581.1"/>
    </source>
</evidence>
<accession>A0A7I7XMX8</accession>
<gene>
    <name evidence="1" type="ORF">MMAD_48760</name>
</gene>
<dbReference type="Gene3D" id="3.60.15.10">
    <property type="entry name" value="Ribonuclease Z/Hydroxyacylglutathione hydrolase-like"/>
    <property type="match status" value="1"/>
</dbReference>
<protein>
    <submittedName>
        <fullName evidence="1">MBL fold metallo-hydrolase</fullName>
    </submittedName>
</protein>
<dbReference type="InterPro" id="IPR036866">
    <property type="entry name" value="RibonucZ/Hydroxyglut_hydro"/>
</dbReference>
<dbReference type="PANTHER" id="PTHR43546:SF3">
    <property type="entry name" value="UPF0173 METAL-DEPENDENT HYDROLASE MJ1163"/>
    <property type="match status" value="1"/>
</dbReference>
<keyword evidence="1" id="KW-0378">Hydrolase</keyword>
<sequence length="306" mass="32995">MRLKLGRPNLDDYRDRFDQPVATSSSPLTVTWAGVTTLLMDDGHSALLTDGFFSRPSLLTVGARTLAPSLPRIDGSLARLGVQRLDAVLPVHTHFDHAMDSAVVAGRTGAALVGGTSAAHLGRGAGLPEDRLVVATPGSTMELGAYDVTLILGDHCPPDRFPGTITGPVVPPVKASAYRCGEAWSTLIRHRATDRRLLIVGSAGFVPGALNGHRADVVYLGVGQLGLQPERYVVDYWTEAVRTVGARRVVLIHWDDFFRPLHQPVRALPYAADDLDSSMRALTRLAAEDGLPLHLPTLWERADPWG</sequence>
<organism evidence="1 2">
    <name type="scientific">Mycolicibacterium madagascariense</name>
    <dbReference type="NCBI Taxonomy" id="212765"/>
    <lineage>
        <taxon>Bacteria</taxon>
        <taxon>Bacillati</taxon>
        <taxon>Actinomycetota</taxon>
        <taxon>Actinomycetes</taxon>
        <taxon>Mycobacteriales</taxon>
        <taxon>Mycobacteriaceae</taxon>
        <taxon>Mycolicibacterium</taxon>
    </lineage>
</organism>
<evidence type="ECO:0000313" key="2">
    <source>
        <dbReference type="Proteomes" id="UP000466517"/>
    </source>
</evidence>
<dbReference type="Proteomes" id="UP000466517">
    <property type="component" value="Chromosome"/>
</dbReference>
<dbReference type="RefSeq" id="WP_163742009.1">
    <property type="nucleotide sequence ID" value="NZ_AP022610.1"/>
</dbReference>